<dbReference type="Pfam" id="PF04023">
    <property type="entry name" value="FeoA"/>
    <property type="match status" value="1"/>
</dbReference>
<gene>
    <name evidence="3" type="ORF">IMF26_00775</name>
</gene>
<dbReference type="InterPro" id="IPR008988">
    <property type="entry name" value="Transcriptional_repressor_C"/>
</dbReference>
<evidence type="ECO:0000259" key="2">
    <source>
        <dbReference type="SMART" id="SM00899"/>
    </source>
</evidence>
<accession>A0AAT9LBY9</accession>
<dbReference type="EMBL" id="CP062796">
    <property type="protein sequence ID" value="QUL98660.1"/>
    <property type="molecule type" value="Genomic_DNA"/>
</dbReference>
<dbReference type="SMART" id="SM00899">
    <property type="entry name" value="FeoA"/>
    <property type="match status" value="1"/>
</dbReference>
<sequence>MGLHRTLPGRSYEVVRILGTKDVDGVRRQYTAFRLEELGIFPGQTVRRLGSRRPGRTVIVEVLGCRVALSTDLARNVLVKALGDTIARRRNDLDCPDHGQVH</sequence>
<dbReference type="InterPro" id="IPR007167">
    <property type="entry name" value="Fe-transptr_FeoA-like"/>
</dbReference>
<dbReference type="Gene3D" id="2.30.30.90">
    <property type="match status" value="1"/>
</dbReference>
<protein>
    <submittedName>
        <fullName evidence="3">Ferrous iron transport protein A</fullName>
    </submittedName>
</protein>
<keyword evidence="1" id="KW-0408">Iron</keyword>
<dbReference type="InterPro" id="IPR038157">
    <property type="entry name" value="FeoA_core_dom"/>
</dbReference>
<name>A0AAT9LBY9_9FIRM</name>
<evidence type="ECO:0000256" key="1">
    <source>
        <dbReference type="ARBA" id="ARBA00023004"/>
    </source>
</evidence>
<dbReference type="KEGG" id="fcz:IMF26_00775"/>
<dbReference type="SUPFAM" id="SSF50037">
    <property type="entry name" value="C-terminal domain of transcriptional repressors"/>
    <property type="match status" value="1"/>
</dbReference>
<evidence type="ECO:0000313" key="3">
    <source>
        <dbReference type="EMBL" id="QUL98660.1"/>
    </source>
</evidence>
<dbReference type="AlphaFoldDB" id="A0AAT9LBY9"/>
<proteinExistence type="predicted"/>
<organism evidence="3">
    <name type="scientific">Candidatus Fermentithermobacillus carboniphilus</name>
    <dbReference type="NCBI Taxonomy" id="3085328"/>
    <lineage>
        <taxon>Bacteria</taxon>
        <taxon>Bacillati</taxon>
        <taxon>Bacillota</taxon>
        <taxon>Candidatus Fermentithermobacillia</taxon>
        <taxon>Candidatus Fermentithermobacillales</taxon>
        <taxon>Candidatus Fermentithermobacillaceae</taxon>
        <taxon>Candidatus Fermentithermobacillus</taxon>
    </lineage>
</organism>
<feature type="domain" description="Ferrous iron transporter FeoA-like" evidence="2">
    <location>
        <begin position="1"/>
        <end position="81"/>
    </location>
</feature>
<reference evidence="3" key="1">
    <citation type="submission" date="2020-10" db="EMBL/GenBank/DDBJ databases">
        <authorList>
            <person name="Kadnikov V."/>
            <person name="Beletsky A.V."/>
            <person name="Mardanov A.V."/>
            <person name="Karnachuk O.V."/>
            <person name="Ravin N.V."/>
        </authorList>
    </citation>
    <scope>NUCLEOTIDE SEQUENCE</scope>
    <source>
        <strain evidence="3">Bu02</strain>
    </source>
</reference>
<reference evidence="3" key="2">
    <citation type="journal article" date="2023" name="Biology">
        <title>Prokaryotic Life Associated with Coal-Fire Gas Vents Revealed by Metagenomics.</title>
        <authorList>
            <person name="Kadnikov V.V."/>
            <person name="Mardanov A.V."/>
            <person name="Beletsky A.V."/>
            <person name="Karnachuk O.V."/>
            <person name="Ravin N.V."/>
        </authorList>
    </citation>
    <scope>NUCLEOTIDE SEQUENCE</scope>
    <source>
        <strain evidence="3">Bu02</strain>
    </source>
</reference>
<dbReference type="GO" id="GO:0046914">
    <property type="term" value="F:transition metal ion binding"/>
    <property type="evidence" value="ECO:0007669"/>
    <property type="project" value="InterPro"/>
</dbReference>